<sequence>MDPQLDSVPDDVWIMVFEYLSSPADWFNLTKTCHRFSPLASRQLLRDLAWRRPESTNHNLEAWKSNPIYSMLVGMPRKLTIQVEFDFVDRHYWPYINNSMRLHDKVYAQVLNFPVLHELVLCDTVISPYIYSILAALPKLRSLSIVNCDFIYLYTSFHENMKTAKHNFHYNPNPRPFDFTTLSLTHLRLHTIRFLTEPPPGFFNDNNPYHPLHLITVPNLRSVSLMWTPMHATIYGQRHWALPSVNNLEIIIPFVKSDLEGPELPILVSKCHAKVRVSLEIPHNKRYGKGPMTSNIRLPLEGVHKYKGPLSFPNFGPHGRVLPGLTDLVMTQVADFPVLFSAFVKLSTSIRSLDIEIPQWNIEPLYAVQEVFPNICSLVVRYHGGVLPVVWLLFFRAVLDTIFIFLRVQNFFATAGAGLLLRLRQLHTLKLLSCEFRSTSRRSEINAEEDQQRRDMNDYFQKWSKYCTGSLRLVQVDDFEKSCRWEREFDGDPWVQVGY</sequence>
<accession>A0A409Y1T6</accession>
<proteinExistence type="predicted"/>
<name>A0A409Y1T6_9AGAR</name>
<dbReference type="SUPFAM" id="SSF52047">
    <property type="entry name" value="RNI-like"/>
    <property type="match status" value="1"/>
</dbReference>
<feature type="domain" description="F-box" evidence="1">
    <location>
        <begin position="6"/>
        <end position="44"/>
    </location>
</feature>
<dbReference type="Proteomes" id="UP000284706">
    <property type="component" value="Unassembled WGS sequence"/>
</dbReference>
<dbReference type="EMBL" id="NHYE01001314">
    <property type="protein sequence ID" value="PPQ96923.1"/>
    <property type="molecule type" value="Genomic_DNA"/>
</dbReference>
<dbReference type="Pfam" id="PF12937">
    <property type="entry name" value="F-box-like"/>
    <property type="match status" value="1"/>
</dbReference>
<evidence type="ECO:0000313" key="2">
    <source>
        <dbReference type="EMBL" id="PPQ96923.1"/>
    </source>
</evidence>
<dbReference type="InterPro" id="IPR032675">
    <property type="entry name" value="LRR_dom_sf"/>
</dbReference>
<dbReference type="STRING" id="231916.A0A409Y1T6"/>
<dbReference type="InParanoid" id="A0A409Y1T6"/>
<protein>
    <recommendedName>
        <fullName evidence="1">F-box domain-containing protein</fullName>
    </recommendedName>
</protein>
<evidence type="ECO:0000259" key="1">
    <source>
        <dbReference type="Pfam" id="PF12937"/>
    </source>
</evidence>
<evidence type="ECO:0000313" key="3">
    <source>
        <dbReference type="Proteomes" id="UP000284706"/>
    </source>
</evidence>
<reference evidence="2 3" key="1">
    <citation type="journal article" date="2018" name="Evol. Lett.">
        <title>Horizontal gene cluster transfer increased hallucinogenic mushroom diversity.</title>
        <authorList>
            <person name="Reynolds H.T."/>
            <person name="Vijayakumar V."/>
            <person name="Gluck-Thaler E."/>
            <person name="Korotkin H.B."/>
            <person name="Matheny P.B."/>
            <person name="Slot J.C."/>
        </authorList>
    </citation>
    <scope>NUCLEOTIDE SEQUENCE [LARGE SCALE GENOMIC DNA]</scope>
    <source>
        <strain evidence="2 3">SRW20</strain>
    </source>
</reference>
<dbReference type="SUPFAM" id="SSF81383">
    <property type="entry name" value="F-box domain"/>
    <property type="match status" value="1"/>
</dbReference>
<gene>
    <name evidence="2" type="ORF">CVT26_005909</name>
</gene>
<keyword evidence="3" id="KW-1185">Reference proteome</keyword>
<dbReference type="OrthoDB" id="5354526at2759"/>
<organism evidence="2 3">
    <name type="scientific">Gymnopilus dilepis</name>
    <dbReference type="NCBI Taxonomy" id="231916"/>
    <lineage>
        <taxon>Eukaryota</taxon>
        <taxon>Fungi</taxon>
        <taxon>Dikarya</taxon>
        <taxon>Basidiomycota</taxon>
        <taxon>Agaricomycotina</taxon>
        <taxon>Agaricomycetes</taxon>
        <taxon>Agaricomycetidae</taxon>
        <taxon>Agaricales</taxon>
        <taxon>Agaricineae</taxon>
        <taxon>Hymenogastraceae</taxon>
        <taxon>Gymnopilus</taxon>
    </lineage>
</organism>
<comment type="caution">
    <text evidence="2">The sequence shown here is derived from an EMBL/GenBank/DDBJ whole genome shotgun (WGS) entry which is preliminary data.</text>
</comment>
<dbReference type="Gene3D" id="3.80.10.10">
    <property type="entry name" value="Ribonuclease Inhibitor"/>
    <property type="match status" value="1"/>
</dbReference>
<dbReference type="AlphaFoldDB" id="A0A409Y1T6"/>
<dbReference type="InterPro" id="IPR001810">
    <property type="entry name" value="F-box_dom"/>
</dbReference>
<dbReference type="InterPro" id="IPR036047">
    <property type="entry name" value="F-box-like_dom_sf"/>
</dbReference>